<accession>S7RQH9</accession>
<proteinExistence type="predicted"/>
<dbReference type="KEGG" id="gtr:GLOTRDRAFT_92062"/>
<reference evidence="2 3" key="1">
    <citation type="journal article" date="2012" name="Science">
        <title>The Paleozoic origin of enzymatic lignin decomposition reconstructed from 31 fungal genomes.</title>
        <authorList>
            <person name="Floudas D."/>
            <person name="Binder M."/>
            <person name="Riley R."/>
            <person name="Barry K."/>
            <person name="Blanchette R.A."/>
            <person name="Henrissat B."/>
            <person name="Martinez A.T."/>
            <person name="Otillar R."/>
            <person name="Spatafora J.W."/>
            <person name="Yadav J.S."/>
            <person name="Aerts A."/>
            <person name="Benoit I."/>
            <person name="Boyd A."/>
            <person name="Carlson A."/>
            <person name="Copeland A."/>
            <person name="Coutinho P.M."/>
            <person name="de Vries R.P."/>
            <person name="Ferreira P."/>
            <person name="Findley K."/>
            <person name="Foster B."/>
            <person name="Gaskell J."/>
            <person name="Glotzer D."/>
            <person name="Gorecki P."/>
            <person name="Heitman J."/>
            <person name="Hesse C."/>
            <person name="Hori C."/>
            <person name="Igarashi K."/>
            <person name="Jurgens J.A."/>
            <person name="Kallen N."/>
            <person name="Kersten P."/>
            <person name="Kohler A."/>
            <person name="Kuees U."/>
            <person name="Kumar T.K.A."/>
            <person name="Kuo A."/>
            <person name="LaButti K."/>
            <person name="Larrondo L.F."/>
            <person name="Lindquist E."/>
            <person name="Ling A."/>
            <person name="Lombard V."/>
            <person name="Lucas S."/>
            <person name="Lundell T."/>
            <person name="Martin R."/>
            <person name="McLaughlin D.J."/>
            <person name="Morgenstern I."/>
            <person name="Morin E."/>
            <person name="Murat C."/>
            <person name="Nagy L.G."/>
            <person name="Nolan M."/>
            <person name="Ohm R.A."/>
            <person name="Patyshakuliyeva A."/>
            <person name="Rokas A."/>
            <person name="Ruiz-Duenas F.J."/>
            <person name="Sabat G."/>
            <person name="Salamov A."/>
            <person name="Samejima M."/>
            <person name="Schmutz J."/>
            <person name="Slot J.C."/>
            <person name="St John F."/>
            <person name="Stenlid J."/>
            <person name="Sun H."/>
            <person name="Sun S."/>
            <person name="Syed K."/>
            <person name="Tsang A."/>
            <person name="Wiebenga A."/>
            <person name="Young D."/>
            <person name="Pisabarro A."/>
            <person name="Eastwood D.C."/>
            <person name="Martin F."/>
            <person name="Cullen D."/>
            <person name="Grigoriev I.V."/>
            <person name="Hibbett D.S."/>
        </authorList>
    </citation>
    <scope>NUCLEOTIDE SEQUENCE [LARGE SCALE GENOMIC DNA]</scope>
    <source>
        <strain evidence="2 3">ATCC 11539</strain>
    </source>
</reference>
<feature type="region of interest" description="Disordered" evidence="1">
    <location>
        <begin position="22"/>
        <end position="42"/>
    </location>
</feature>
<dbReference type="HOGENOM" id="CLU_1402578_0_0_1"/>
<dbReference type="Proteomes" id="UP000030669">
    <property type="component" value="Unassembled WGS sequence"/>
</dbReference>
<gene>
    <name evidence="2" type="ORF">GLOTRDRAFT_92062</name>
</gene>
<organism evidence="2 3">
    <name type="scientific">Gloeophyllum trabeum (strain ATCC 11539 / FP-39264 / Madison 617)</name>
    <name type="common">Brown rot fungus</name>
    <dbReference type="NCBI Taxonomy" id="670483"/>
    <lineage>
        <taxon>Eukaryota</taxon>
        <taxon>Fungi</taxon>
        <taxon>Dikarya</taxon>
        <taxon>Basidiomycota</taxon>
        <taxon>Agaricomycotina</taxon>
        <taxon>Agaricomycetes</taxon>
        <taxon>Gloeophyllales</taxon>
        <taxon>Gloeophyllaceae</taxon>
        <taxon>Gloeophyllum</taxon>
    </lineage>
</organism>
<dbReference type="RefSeq" id="XP_007864041.1">
    <property type="nucleotide sequence ID" value="XM_007865850.1"/>
</dbReference>
<keyword evidence="3" id="KW-1185">Reference proteome</keyword>
<evidence type="ECO:0000313" key="3">
    <source>
        <dbReference type="Proteomes" id="UP000030669"/>
    </source>
</evidence>
<evidence type="ECO:0000313" key="2">
    <source>
        <dbReference type="EMBL" id="EPQ56840.1"/>
    </source>
</evidence>
<protein>
    <submittedName>
        <fullName evidence="2">Uncharacterized protein</fullName>
    </submittedName>
</protein>
<dbReference type="EMBL" id="KB469299">
    <property type="protein sequence ID" value="EPQ56840.1"/>
    <property type="molecule type" value="Genomic_DNA"/>
</dbReference>
<evidence type="ECO:0000256" key="1">
    <source>
        <dbReference type="SAM" id="MobiDB-lite"/>
    </source>
</evidence>
<name>S7RQH9_GLOTA</name>
<dbReference type="AlphaFoldDB" id="S7RQH9"/>
<sequence length="194" mass="21912">MDARELKFDALTFRRKDKLERAERHRDNDTLPTTNYTDRKKRSYHCTPSSTCWETFSEESAAWLVNSGGRVNRKDTHQTLQCGSLLFTRSAHRTPGVDERNALSLRSSGVERSSESRVIAIHEEILGSSCGTCDLAAPTWIGPTTLDGRTCRTEPDAQAPPESGITTRNWEMWHIAGAKKPKRRPGVRERDPES</sequence>
<dbReference type="GeneID" id="19309357"/>